<dbReference type="SUPFAM" id="SSF47781">
    <property type="entry name" value="RuvA domain 2-like"/>
    <property type="match status" value="1"/>
</dbReference>
<keyword evidence="1" id="KW-0812">Transmembrane</keyword>
<dbReference type="AlphaFoldDB" id="A0A327ZWX9"/>
<protein>
    <submittedName>
        <fullName evidence="3">Competence protein ComEA</fullName>
    </submittedName>
</protein>
<dbReference type="GO" id="GO:0015627">
    <property type="term" value="C:type II protein secretion system complex"/>
    <property type="evidence" value="ECO:0007669"/>
    <property type="project" value="TreeGrafter"/>
</dbReference>
<evidence type="ECO:0000313" key="4">
    <source>
        <dbReference type="Proteomes" id="UP000249808"/>
    </source>
</evidence>
<comment type="caution">
    <text evidence="3">The sequence shown here is derived from an EMBL/GenBank/DDBJ whole genome shotgun (WGS) entry which is preliminary data.</text>
</comment>
<dbReference type="InterPro" id="IPR010994">
    <property type="entry name" value="RuvA_2-like"/>
</dbReference>
<dbReference type="GO" id="GO:0003677">
    <property type="term" value="F:DNA binding"/>
    <property type="evidence" value="ECO:0007669"/>
    <property type="project" value="InterPro"/>
</dbReference>
<dbReference type="Proteomes" id="UP000249808">
    <property type="component" value="Unassembled WGS sequence"/>
</dbReference>
<dbReference type="InterPro" id="IPR051675">
    <property type="entry name" value="Endo/Exo/Phosphatase_dom_1"/>
</dbReference>
<gene>
    <name evidence="3" type="ORF">BHU61_05515</name>
</gene>
<keyword evidence="4" id="KW-1185">Reference proteome</keyword>
<name>A0A327ZWX9_9STAP</name>
<dbReference type="GO" id="GO:0006281">
    <property type="term" value="P:DNA repair"/>
    <property type="evidence" value="ECO:0007669"/>
    <property type="project" value="InterPro"/>
</dbReference>
<sequence>MTNKIFLSTSTDNNVEVFFMYLELIKTWIDKNKMSSLFIGIIIMLSGVVIFQNYDQSKNIQEDTSLSQLAQMDAKETKTSLIPVDQQSQLTSDKQQVVTELKVDIKGAVKFSGVYPAKSNQVVNDIVKLAVPLKNADLDAVNLAAPVKDAMVVYVPFKGEVKQDKFSMYQQAGTHDSNDLTDKKVININTSEQSALEEIPGIGPKKAQEIIQYRETNGGFKSIEEIKEIKGIGDKTFENLKEYISI</sequence>
<proteinExistence type="predicted"/>
<dbReference type="Gene3D" id="1.10.150.280">
    <property type="entry name" value="AF1531-like domain"/>
    <property type="match status" value="1"/>
</dbReference>
<dbReference type="NCBIfam" id="TIGR00426">
    <property type="entry name" value="competence protein ComEA helix-hairpin-helix repeat region"/>
    <property type="match status" value="1"/>
</dbReference>
<feature type="transmembrane region" description="Helical" evidence="1">
    <location>
        <begin position="36"/>
        <end position="54"/>
    </location>
</feature>
<dbReference type="InterPro" id="IPR003583">
    <property type="entry name" value="Hlx-hairpin-Hlx_DNA-bd_motif"/>
</dbReference>
<accession>A0A327ZWX9</accession>
<evidence type="ECO:0000256" key="1">
    <source>
        <dbReference type="SAM" id="Phobius"/>
    </source>
</evidence>
<feature type="domain" description="Helix-hairpin-helix DNA-binding motif class 1" evidence="2">
    <location>
        <begin position="224"/>
        <end position="243"/>
    </location>
</feature>
<keyword evidence="1" id="KW-1133">Transmembrane helix</keyword>
<dbReference type="SMART" id="SM00278">
    <property type="entry name" value="HhH1"/>
    <property type="match status" value="2"/>
</dbReference>
<dbReference type="GO" id="GO:0015628">
    <property type="term" value="P:protein secretion by the type II secretion system"/>
    <property type="evidence" value="ECO:0007669"/>
    <property type="project" value="TreeGrafter"/>
</dbReference>
<dbReference type="PANTHER" id="PTHR21180:SF32">
    <property type="entry name" value="ENDONUCLEASE_EXONUCLEASE_PHOSPHATASE FAMILY DOMAIN-CONTAINING PROTEIN 1"/>
    <property type="match status" value="1"/>
</dbReference>
<evidence type="ECO:0000313" key="3">
    <source>
        <dbReference type="EMBL" id="RAK46920.1"/>
    </source>
</evidence>
<feature type="domain" description="Helix-hairpin-helix DNA-binding motif class 1" evidence="2">
    <location>
        <begin position="194"/>
        <end position="213"/>
    </location>
</feature>
<reference evidence="3 4" key="1">
    <citation type="journal article" date="2018" name="Front. Microbiol.">
        <title>Description and Comparative Genomics of Macrococcus caseolyticus subsp. hominis subsp. nov., Macrococcus goetzii sp. nov., Macrococcus epidermidis sp. nov., and Macrococcus bohemicus sp. nov., Novel Macrococci From Human Clinical Material With Virulence Potential and Suspected Uptake of Foreign DNA by Natural Transformation.</title>
        <authorList>
            <person name="Maslanova I."/>
            <person name="Wertheimer Z."/>
            <person name="Sedlacek I."/>
            <person name="Svec P."/>
            <person name="Indrakova A."/>
            <person name="Kovarovic V."/>
            <person name="Schumann P."/>
            <person name="Sproer C."/>
            <person name="Kralova S."/>
            <person name="Sedo O."/>
            <person name="Kristofova L."/>
            <person name="Vrbovska V."/>
            <person name="Fuzik T."/>
            <person name="Petras P."/>
            <person name="Zdrahal Z."/>
            <person name="Ruzickova V."/>
            <person name="Doskar J."/>
            <person name="Pantucek R."/>
        </authorList>
    </citation>
    <scope>NUCLEOTIDE SEQUENCE [LARGE SCALE GENOMIC DNA]</scope>
    <source>
        <strain evidence="3 4">01/688</strain>
    </source>
</reference>
<organism evidence="3 4">
    <name type="scientific">Macrococcus epidermidis</name>
    <dbReference type="NCBI Taxonomy" id="1902580"/>
    <lineage>
        <taxon>Bacteria</taxon>
        <taxon>Bacillati</taxon>
        <taxon>Bacillota</taxon>
        <taxon>Bacilli</taxon>
        <taxon>Bacillales</taxon>
        <taxon>Staphylococcaceae</taxon>
        <taxon>Macrococcus</taxon>
    </lineage>
</organism>
<dbReference type="InterPro" id="IPR004509">
    <property type="entry name" value="Competence_ComEA_HhH"/>
</dbReference>
<keyword evidence="1" id="KW-0472">Membrane</keyword>
<dbReference type="Pfam" id="PF12836">
    <property type="entry name" value="HHH_3"/>
    <property type="match status" value="1"/>
</dbReference>
<dbReference type="EMBL" id="PZJH01000001">
    <property type="protein sequence ID" value="RAK46920.1"/>
    <property type="molecule type" value="Genomic_DNA"/>
</dbReference>
<dbReference type="PANTHER" id="PTHR21180">
    <property type="entry name" value="ENDONUCLEASE/EXONUCLEASE/PHOSPHATASE FAMILY DOMAIN-CONTAINING PROTEIN 1"/>
    <property type="match status" value="1"/>
</dbReference>
<evidence type="ECO:0000259" key="2">
    <source>
        <dbReference type="SMART" id="SM00278"/>
    </source>
</evidence>